<name>A0AAD3P572_NEPGR</name>
<organism evidence="1 2">
    <name type="scientific">Nepenthes gracilis</name>
    <name type="common">Slender pitcher plant</name>
    <dbReference type="NCBI Taxonomy" id="150966"/>
    <lineage>
        <taxon>Eukaryota</taxon>
        <taxon>Viridiplantae</taxon>
        <taxon>Streptophyta</taxon>
        <taxon>Embryophyta</taxon>
        <taxon>Tracheophyta</taxon>
        <taxon>Spermatophyta</taxon>
        <taxon>Magnoliopsida</taxon>
        <taxon>eudicotyledons</taxon>
        <taxon>Gunneridae</taxon>
        <taxon>Pentapetalae</taxon>
        <taxon>Caryophyllales</taxon>
        <taxon>Nepenthaceae</taxon>
        <taxon>Nepenthes</taxon>
    </lineage>
</organism>
<protein>
    <submittedName>
        <fullName evidence="1">Uncharacterized protein</fullName>
    </submittedName>
</protein>
<dbReference type="AlphaFoldDB" id="A0AAD3P572"/>
<evidence type="ECO:0000313" key="2">
    <source>
        <dbReference type="Proteomes" id="UP001279734"/>
    </source>
</evidence>
<proteinExistence type="predicted"/>
<comment type="caution">
    <text evidence="1">The sequence shown here is derived from an EMBL/GenBank/DDBJ whole genome shotgun (WGS) entry which is preliminary data.</text>
</comment>
<gene>
    <name evidence="1" type="ORF">Nepgr_001820</name>
</gene>
<dbReference type="Proteomes" id="UP001279734">
    <property type="component" value="Unassembled WGS sequence"/>
</dbReference>
<accession>A0AAD3P572</accession>
<keyword evidence="2" id="KW-1185">Reference proteome</keyword>
<reference evidence="1" key="1">
    <citation type="submission" date="2023-05" db="EMBL/GenBank/DDBJ databases">
        <title>Nepenthes gracilis genome sequencing.</title>
        <authorList>
            <person name="Fukushima K."/>
        </authorList>
    </citation>
    <scope>NUCLEOTIDE SEQUENCE</scope>
    <source>
        <strain evidence="1">SING2019-196</strain>
    </source>
</reference>
<sequence length="102" mass="11282">MILNRLSSLAIIIWIMRQKDEGSPQDSHFDLSIQACRGVPALIFETQCVKSKAAQIAGAPKLVFSLKPSSSEIVGPLLLNKGEERPTFCHLYSYSQLEFSAD</sequence>
<evidence type="ECO:0000313" key="1">
    <source>
        <dbReference type="EMBL" id="GMG99980.1"/>
    </source>
</evidence>
<dbReference type="EMBL" id="BSYO01000001">
    <property type="protein sequence ID" value="GMG99980.1"/>
    <property type="molecule type" value="Genomic_DNA"/>
</dbReference>